<dbReference type="EC" id="2.7.7.65" evidence="2"/>
<dbReference type="InterPro" id="IPR029787">
    <property type="entry name" value="Nucleotide_cyclase"/>
</dbReference>
<keyword evidence="8" id="KW-1185">Reference proteome</keyword>
<keyword evidence="4" id="KW-0597">Phosphoprotein</keyword>
<evidence type="ECO:0000256" key="4">
    <source>
        <dbReference type="PROSITE-ProRule" id="PRU00169"/>
    </source>
</evidence>
<feature type="domain" description="GGDEF" evidence="6">
    <location>
        <begin position="162"/>
        <end position="319"/>
    </location>
</feature>
<protein>
    <recommendedName>
        <fullName evidence="2">diguanylate cyclase</fullName>
        <ecNumber evidence="2">2.7.7.65</ecNumber>
    </recommendedName>
</protein>
<dbReference type="PROSITE" id="PS50110">
    <property type="entry name" value="RESPONSE_REGULATORY"/>
    <property type="match status" value="1"/>
</dbReference>
<comment type="cofactor">
    <cofactor evidence="1">
        <name>Mg(2+)</name>
        <dbReference type="ChEBI" id="CHEBI:18420"/>
    </cofactor>
</comment>
<evidence type="ECO:0000256" key="2">
    <source>
        <dbReference type="ARBA" id="ARBA00012528"/>
    </source>
</evidence>
<dbReference type="EMBL" id="CP020370">
    <property type="protein sequence ID" value="AUB81206.1"/>
    <property type="molecule type" value="Genomic_DNA"/>
</dbReference>
<dbReference type="OrthoDB" id="9812260at2"/>
<dbReference type="GO" id="GO:0052621">
    <property type="term" value="F:diguanylate cyclase activity"/>
    <property type="evidence" value="ECO:0007669"/>
    <property type="project" value="UniProtKB-EC"/>
</dbReference>
<comment type="catalytic activity">
    <reaction evidence="3">
        <text>2 GTP = 3',3'-c-di-GMP + 2 diphosphate</text>
        <dbReference type="Rhea" id="RHEA:24898"/>
        <dbReference type="ChEBI" id="CHEBI:33019"/>
        <dbReference type="ChEBI" id="CHEBI:37565"/>
        <dbReference type="ChEBI" id="CHEBI:58805"/>
        <dbReference type="EC" id="2.7.7.65"/>
    </reaction>
</comment>
<name>A0A2K8U6J7_9GAMM</name>
<reference evidence="7 8" key="1">
    <citation type="submission" date="2017-03" db="EMBL/GenBank/DDBJ databases">
        <title>Complete genome sequence of Candidatus 'Thiodictyon syntrophicum' sp. nov. strain Cad16T, a photolithoautotroph purple sulfur bacterium isolated from an alpine meromictic lake.</title>
        <authorList>
            <person name="Luedin S.M."/>
            <person name="Pothier J.F."/>
            <person name="Danza F."/>
            <person name="Storelli N."/>
            <person name="Wittwer M."/>
            <person name="Tonolla M."/>
        </authorList>
    </citation>
    <scope>NUCLEOTIDE SEQUENCE [LARGE SCALE GENOMIC DNA]</scope>
    <source>
        <strain evidence="7 8">Cad16T</strain>
    </source>
</reference>
<dbReference type="RefSeq" id="WP_100918981.1">
    <property type="nucleotide sequence ID" value="NZ_CP020370.1"/>
</dbReference>
<dbReference type="SMART" id="SM00448">
    <property type="entry name" value="REC"/>
    <property type="match status" value="1"/>
</dbReference>
<gene>
    <name evidence="7" type="ORF">THSYN_09745</name>
</gene>
<evidence type="ECO:0000256" key="3">
    <source>
        <dbReference type="ARBA" id="ARBA00034247"/>
    </source>
</evidence>
<dbReference type="Gene3D" id="3.30.70.270">
    <property type="match status" value="1"/>
</dbReference>
<dbReference type="InterPro" id="IPR011006">
    <property type="entry name" value="CheY-like_superfamily"/>
</dbReference>
<organism evidence="7 8">
    <name type="scientific">Candidatus Thiodictyon syntrophicum</name>
    <dbReference type="NCBI Taxonomy" id="1166950"/>
    <lineage>
        <taxon>Bacteria</taxon>
        <taxon>Pseudomonadati</taxon>
        <taxon>Pseudomonadota</taxon>
        <taxon>Gammaproteobacteria</taxon>
        <taxon>Chromatiales</taxon>
        <taxon>Chromatiaceae</taxon>
        <taxon>Thiodictyon</taxon>
    </lineage>
</organism>
<dbReference type="InterPro" id="IPR043128">
    <property type="entry name" value="Rev_trsase/Diguanyl_cyclase"/>
</dbReference>
<feature type="modified residue" description="4-aspartylphosphate" evidence="4">
    <location>
        <position position="54"/>
    </location>
</feature>
<dbReference type="GO" id="GO:0005886">
    <property type="term" value="C:plasma membrane"/>
    <property type="evidence" value="ECO:0007669"/>
    <property type="project" value="TreeGrafter"/>
</dbReference>
<sequence length="323" mass="33924">MTATARILIVDDDPAAIEVVAHALAGLGELCFATSGAEALSLMANDPADLVLLDANMPDLDGFATCRILRQDYPDLPVIFVTAYGEEGHEVQALAAGAVDFIHKPIKPPVVRARVGVHLQLRALNAALRVLSDRDPLTGIANRRALDDRLDQEWRRAARRGQPLGLLMIDIDHFKRYNDHYGHLQGDACLRRVAQALADTVTRAGELAARYGGEEFAVLLPGSCLAAAAALGARVCAAVRALDLPHAGSDAARQVTVSIGVASGVPRPVPTLPGPQATKAPAADGAAGLECIAALLTRADRALYAAKAAGRDRVCVDEPGAHC</sequence>
<dbReference type="PROSITE" id="PS50887">
    <property type="entry name" value="GGDEF"/>
    <property type="match status" value="1"/>
</dbReference>
<dbReference type="InterPro" id="IPR000160">
    <property type="entry name" value="GGDEF_dom"/>
</dbReference>
<accession>A0A2K8U6J7</accession>
<evidence type="ECO:0000256" key="1">
    <source>
        <dbReference type="ARBA" id="ARBA00001946"/>
    </source>
</evidence>
<dbReference type="InterPro" id="IPR050469">
    <property type="entry name" value="Diguanylate_Cyclase"/>
</dbReference>
<dbReference type="Gene3D" id="3.40.50.2300">
    <property type="match status" value="1"/>
</dbReference>
<dbReference type="CDD" id="cd01949">
    <property type="entry name" value="GGDEF"/>
    <property type="match status" value="1"/>
</dbReference>
<dbReference type="Pfam" id="PF00990">
    <property type="entry name" value="GGDEF"/>
    <property type="match status" value="1"/>
</dbReference>
<dbReference type="SUPFAM" id="SSF52172">
    <property type="entry name" value="CheY-like"/>
    <property type="match status" value="1"/>
</dbReference>
<evidence type="ECO:0000313" key="7">
    <source>
        <dbReference type="EMBL" id="AUB81206.1"/>
    </source>
</evidence>
<evidence type="ECO:0000259" key="6">
    <source>
        <dbReference type="PROSITE" id="PS50887"/>
    </source>
</evidence>
<dbReference type="PANTHER" id="PTHR45138:SF9">
    <property type="entry name" value="DIGUANYLATE CYCLASE DGCM-RELATED"/>
    <property type="match status" value="1"/>
</dbReference>
<dbReference type="GO" id="GO:0000160">
    <property type="term" value="P:phosphorelay signal transduction system"/>
    <property type="evidence" value="ECO:0007669"/>
    <property type="project" value="InterPro"/>
</dbReference>
<dbReference type="NCBIfam" id="TIGR00254">
    <property type="entry name" value="GGDEF"/>
    <property type="match status" value="1"/>
</dbReference>
<dbReference type="AlphaFoldDB" id="A0A2K8U6J7"/>
<dbReference type="SMART" id="SM00267">
    <property type="entry name" value="GGDEF"/>
    <property type="match status" value="1"/>
</dbReference>
<dbReference type="Pfam" id="PF00072">
    <property type="entry name" value="Response_reg"/>
    <property type="match status" value="1"/>
</dbReference>
<dbReference type="KEGG" id="tsy:THSYN_09745"/>
<evidence type="ECO:0000259" key="5">
    <source>
        <dbReference type="PROSITE" id="PS50110"/>
    </source>
</evidence>
<dbReference type="PANTHER" id="PTHR45138">
    <property type="entry name" value="REGULATORY COMPONENTS OF SENSORY TRANSDUCTION SYSTEM"/>
    <property type="match status" value="1"/>
</dbReference>
<dbReference type="InterPro" id="IPR001789">
    <property type="entry name" value="Sig_transdc_resp-reg_receiver"/>
</dbReference>
<feature type="domain" description="Response regulatory" evidence="5">
    <location>
        <begin position="6"/>
        <end position="119"/>
    </location>
</feature>
<proteinExistence type="predicted"/>
<dbReference type="GO" id="GO:0043709">
    <property type="term" value="P:cell adhesion involved in single-species biofilm formation"/>
    <property type="evidence" value="ECO:0007669"/>
    <property type="project" value="TreeGrafter"/>
</dbReference>
<dbReference type="FunFam" id="3.30.70.270:FF:000001">
    <property type="entry name" value="Diguanylate cyclase domain protein"/>
    <property type="match status" value="1"/>
</dbReference>
<evidence type="ECO:0000313" key="8">
    <source>
        <dbReference type="Proteomes" id="UP000232638"/>
    </source>
</evidence>
<dbReference type="SUPFAM" id="SSF55073">
    <property type="entry name" value="Nucleotide cyclase"/>
    <property type="match status" value="1"/>
</dbReference>
<dbReference type="Proteomes" id="UP000232638">
    <property type="component" value="Chromosome"/>
</dbReference>
<dbReference type="GO" id="GO:1902201">
    <property type="term" value="P:negative regulation of bacterial-type flagellum-dependent cell motility"/>
    <property type="evidence" value="ECO:0007669"/>
    <property type="project" value="TreeGrafter"/>
</dbReference>